<protein>
    <recommendedName>
        <fullName evidence="4">L-ribulose-5-phosphate 4-epimerase</fullName>
        <ecNumber evidence="4">5.1.3.4</ecNumber>
    </recommendedName>
</protein>
<gene>
    <name evidence="8" type="ORF">DAERI_080128</name>
</gene>
<evidence type="ECO:0000259" key="7">
    <source>
        <dbReference type="SMART" id="SM01007"/>
    </source>
</evidence>
<dbReference type="InterPro" id="IPR050197">
    <property type="entry name" value="Aldolase_class_II_sugar_metab"/>
</dbReference>
<comment type="caution">
    <text evidence="8">The sequence shown here is derived from an EMBL/GenBank/DDBJ whole genome shotgun (WGS) entry which is preliminary data.</text>
</comment>
<comment type="similarity">
    <text evidence="3">Belongs to the aldolase class II family. AraD/FucA subfamily.</text>
</comment>
<accession>A0A2I9DUE1</accession>
<dbReference type="RefSeq" id="WP_103129714.1">
    <property type="nucleotide sequence ID" value="NZ_BFAG01000008.1"/>
</dbReference>
<dbReference type="OrthoDB" id="9786287at2"/>
<dbReference type="EMBL" id="BFAG01000008">
    <property type="protein sequence ID" value="GBF06337.1"/>
    <property type="molecule type" value="Genomic_DNA"/>
</dbReference>
<reference evidence="9" key="1">
    <citation type="submission" date="2018-01" db="EMBL/GenBank/DDBJ databases">
        <title>Draft Genome Sequence of the Radioresistant Bacterium Deinococcus aerius TR0125, Isolated from the Higher Atmosphere above Japan.</title>
        <authorList>
            <person name="Satoh K."/>
            <person name="Arai H."/>
            <person name="Sanzen T."/>
            <person name="Kawaguchi Y."/>
            <person name="Hayashi H."/>
            <person name="Yokobori S."/>
            <person name="Yamagishi A."/>
            <person name="Oono Y."/>
            <person name="Narumi I."/>
        </authorList>
    </citation>
    <scope>NUCLEOTIDE SEQUENCE [LARGE SCALE GENOMIC DNA]</scope>
    <source>
        <strain evidence="9">TR0125</strain>
    </source>
</reference>
<dbReference type="InterPro" id="IPR036409">
    <property type="entry name" value="Aldolase_II/adducin_N_sf"/>
</dbReference>
<dbReference type="InterPro" id="IPR001303">
    <property type="entry name" value="Aldolase_II/adducin_N"/>
</dbReference>
<evidence type="ECO:0000256" key="3">
    <source>
        <dbReference type="ARBA" id="ARBA00010037"/>
    </source>
</evidence>
<dbReference type="EC" id="5.1.3.4" evidence="4"/>
<evidence type="ECO:0000256" key="5">
    <source>
        <dbReference type="ARBA" id="ARBA00022723"/>
    </source>
</evidence>
<dbReference type="GO" id="GO:0005829">
    <property type="term" value="C:cytosol"/>
    <property type="evidence" value="ECO:0007669"/>
    <property type="project" value="TreeGrafter"/>
</dbReference>
<dbReference type="Gene3D" id="3.40.225.10">
    <property type="entry name" value="Class II aldolase/adducin N-terminal domain"/>
    <property type="match status" value="1"/>
</dbReference>
<dbReference type="SMART" id="SM01007">
    <property type="entry name" value="Aldolase_II"/>
    <property type="match status" value="1"/>
</dbReference>
<evidence type="ECO:0000256" key="2">
    <source>
        <dbReference type="ARBA" id="ARBA00001947"/>
    </source>
</evidence>
<evidence type="ECO:0000256" key="6">
    <source>
        <dbReference type="ARBA" id="ARBA00022833"/>
    </source>
</evidence>
<evidence type="ECO:0000313" key="9">
    <source>
        <dbReference type="Proteomes" id="UP000236569"/>
    </source>
</evidence>
<dbReference type="AlphaFoldDB" id="A0A2I9DUE1"/>
<dbReference type="Proteomes" id="UP000236569">
    <property type="component" value="Unassembled WGS sequence"/>
</dbReference>
<dbReference type="NCBIfam" id="NF005123">
    <property type="entry name" value="PRK06557.1"/>
    <property type="match status" value="1"/>
</dbReference>
<dbReference type="GO" id="GO:0016832">
    <property type="term" value="F:aldehyde-lyase activity"/>
    <property type="evidence" value="ECO:0007669"/>
    <property type="project" value="TreeGrafter"/>
</dbReference>
<evidence type="ECO:0000313" key="8">
    <source>
        <dbReference type="EMBL" id="GBF06337.1"/>
    </source>
</evidence>
<organism evidence="8 9">
    <name type="scientific">Deinococcus aerius</name>
    <dbReference type="NCBI Taxonomy" id="200253"/>
    <lineage>
        <taxon>Bacteria</taxon>
        <taxon>Thermotogati</taxon>
        <taxon>Deinococcota</taxon>
        <taxon>Deinococci</taxon>
        <taxon>Deinococcales</taxon>
        <taxon>Deinococcaceae</taxon>
        <taxon>Deinococcus</taxon>
    </lineage>
</organism>
<dbReference type="Pfam" id="PF00596">
    <property type="entry name" value="Aldolase_II"/>
    <property type="match status" value="1"/>
</dbReference>
<comment type="cofactor">
    <cofactor evidence="2">
        <name>Zn(2+)</name>
        <dbReference type="ChEBI" id="CHEBI:29105"/>
    </cofactor>
</comment>
<sequence length="223" mass="24074">MYEDLRADLTRLHLELPKNGLVTWTSGNISARAREHMVIKPSGVTFEDLTPESMVVTDLEANVVEGKFSPSSDTATHAYIYRHLPEVGGIVHTHSPYATAWAANAREIPCVLTAMADEFGGPIPCGGFALIGGEEIGAEVVRVLRGHRSPAIILQNHGVFTVGPTPKAALKAAVMCEDVARTVFLAFQLGAVQLIAQEHIDRLYDRYTNVYGQRSGTPAKGPA</sequence>
<proteinExistence type="inferred from homology"/>
<dbReference type="GO" id="GO:0019323">
    <property type="term" value="P:pentose catabolic process"/>
    <property type="evidence" value="ECO:0007669"/>
    <property type="project" value="TreeGrafter"/>
</dbReference>
<keyword evidence="6" id="KW-0862">Zinc</keyword>
<feature type="domain" description="Class II aldolase/adducin N-terminal" evidence="7">
    <location>
        <begin position="7"/>
        <end position="184"/>
    </location>
</feature>
<comment type="catalytic activity">
    <reaction evidence="1">
        <text>L-ribulose 5-phosphate = D-xylulose 5-phosphate</text>
        <dbReference type="Rhea" id="RHEA:22368"/>
        <dbReference type="ChEBI" id="CHEBI:57737"/>
        <dbReference type="ChEBI" id="CHEBI:58226"/>
        <dbReference type="EC" id="5.1.3.4"/>
    </reaction>
</comment>
<name>A0A2I9DUE1_9DEIO</name>
<keyword evidence="9" id="KW-1185">Reference proteome</keyword>
<evidence type="ECO:0000256" key="4">
    <source>
        <dbReference type="ARBA" id="ARBA00013186"/>
    </source>
</evidence>
<dbReference type="GO" id="GO:0008742">
    <property type="term" value="F:L-ribulose-phosphate 4-epimerase activity"/>
    <property type="evidence" value="ECO:0007669"/>
    <property type="project" value="UniProtKB-EC"/>
</dbReference>
<dbReference type="PANTHER" id="PTHR22789">
    <property type="entry name" value="FUCULOSE PHOSPHATE ALDOLASE"/>
    <property type="match status" value="1"/>
</dbReference>
<evidence type="ECO:0000256" key="1">
    <source>
        <dbReference type="ARBA" id="ARBA00001726"/>
    </source>
</evidence>
<dbReference type="SUPFAM" id="SSF53639">
    <property type="entry name" value="AraD/HMP-PK domain-like"/>
    <property type="match status" value="1"/>
</dbReference>
<dbReference type="GO" id="GO:0046872">
    <property type="term" value="F:metal ion binding"/>
    <property type="evidence" value="ECO:0007669"/>
    <property type="project" value="UniProtKB-KW"/>
</dbReference>
<keyword evidence="5" id="KW-0479">Metal-binding</keyword>
<dbReference type="PANTHER" id="PTHR22789:SF8">
    <property type="entry name" value="L-RIBULOSE-5-PHOSPHATE 4-EPIMERASE SGBE"/>
    <property type="match status" value="1"/>
</dbReference>